<dbReference type="InterPro" id="IPR013815">
    <property type="entry name" value="ATP_grasp_subdomain_1"/>
</dbReference>
<dbReference type="GO" id="GO:0005524">
    <property type="term" value="F:ATP binding"/>
    <property type="evidence" value="ECO:0007669"/>
    <property type="project" value="InterPro"/>
</dbReference>
<organism evidence="1">
    <name type="scientific">marine metagenome</name>
    <dbReference type="NCBI Taxonomy" id="408172"/>
    <lineage>
        <taxon>unclassified sequences</taxon>
        <taxon>metagenomes</taxon>
        <taxon>ecological metagenomes</taxon>
    </lineage>
</organism>
<dbReference type="PANTHER" id="PTHR23132:SF23">
    <property type="entry name" value="D-ALANINE--D-ALANINE LIGASE B"/>
    <property type="match status" value="1"/>
</dbReference>
<name>A0A383BYZ4_9ZZZZ</name>
<proteinExistence type="predicted"/>
<evidence type="ECO:0000313" key="1">
    <source>
        <dbReference type="EMBL" id="SVE25152.1"/>
    </source>
</evidence>
<feature type="non-terminal residue" evidence="1">
    <location>
        <position position="173"/>
    </location>
</feature>
<reference evidence="1" key="1">
    <citation type="submission" date="2018-05" db="EMBL/GenBank/DDBJ databases">
        <authorList>
            <person name="Lanie J.A."/>
            <person name="Ng W.-L."/>
            <person name="Kazmierczak K.M."/>
            <person name="Andrzejewski T.M."/>
            <person name="Davidsen T.M."/>
            <person name="Wayne K.J."/>
            <person name="Tettelin H."/>
            <person name="Glass J.I."/>
            <person name="Rusch D."/>
            <person name="Podicherti R."/>
            <person name="Tsui H.-C.T."/>
            <person name="Winkler M.E."/>
        </authorList>
    </citation>
    <scope>NUCLEOTIDE SEQUENCE</scope>
</reference>
<dbReference type="InterPro" id="IPR016185">
    <property type="entry name" value="PreATP-grasp_dom_sf"/>
</dbReference>
<dbReference type="Gene3D" id="3.30.470.20">
    <property type="entry name" value="ATP-grasp fold, B domain"/>
    <property type="match status" value="1"/>
</dbReference>
<gene>
    <name evidence="1" type="ORF">METZ01_LOCUS478006</name>
</gene>
<dbReference type="GO" id="GO:0008716">
    <property type="term" value="F:D-alanine-D-alanine ligase activity"/>
    <property type="evidence" value="ECO:0007669"/>
    <property type="project" value="TreeGrafter"/>
</dbReference>
<dbReference type="SUPFAM" id="SSF52440">
    <property type="entry name" value="PreATP-grasp domain"/>
    <property type="match status" value="1"/>
</dbReference>
<dbReference type="Gene3D" id="3.30.1490.20">
    <property type="entry name" value="ATP-grasp fold, A domain"/>
    <property type="match status" value="1"/>
</dbReference>
<dbReference type="Gene3D" id="3.40.50.20">
    <property type="match status" value="1"/>
</dbReference>
<sequence length="173" mass="19954">MKKVLILQGGYNEEHNVSINTSKEVAKALKKLKINFKILTVNPATFTNDILEFSNDYICFNALHGPFGEDGKIQKILKINKFRLTHSNQTSSSNCFDKIKSKKIINKFKIKTPKYQVVKNKDIDEKYLRKIKIKFRKFVIKPASSGSSHGLTIIKSKKDLLIFCEKLKKFKNK</sequence>
<accession>A0A383BYZ4</accession>
<dbReference type="EMBL" id="UINC01204435">
    <property type="protein sequence ID" value="SVE25152.1"/>
    <property type="molecule type" value="Genomic_DNA"/>
</dbReference>
<dbReference type="PANTHER" id="PTHR23132">
    <property type="entry name" value="D-ALANINE--D-ALANINE LIGASE"/>
    <property type="match status" value="1"/>
</dbReference>
<dbReference type="SUPFAM" id="SSF56059">
    <property type="entry name" value="Glutathione synthetase ATP-binding domain-like"/>
    <property type="match status" value="1"/>
</dbReference>
<protein>
    <submittedName>
        <fullName evidence="1">Uncharacterized protein</fullName>
    </submittedName>
</protein>
<dbReference type="AlphaFoldDB" id="A0A383BYZ4"/>